<evidence type="ECO:0000313" key="3">
    <source>
        <dbReference type="Proteomes" id="UP001161389"/>
    </source>
</evidence>
<dbReference type="EMBL" id="BSNM01000003">
    <property type="protein sequence ID" value="GLQ30061.1"/>
    <property type="molecule type" value="Genomic_DNA"/>
</dbReference>
<dbReference type="RefSeq" id="WP_284378470.1">
    <property type="nucleotide sequence ID" value="NZ_BSNM01000003.1"/>
</dbReference>
<dbReference type="AlphaFoldDB" id="A0AA37S867"/>
<gene>
    <name evidence="2" type="ORF">GCM10007876_05390</name>
</gene>
<evidence type="ECO:0000313" key="2">
    <source>
        <dbReference type="EMBL" id="GLQ30061.1"/>
    </source>
</evidence>
<keyword evidence="3" id="KW-1185">Reference proteome</keyword>
<protein>
    <recommendedName>
        <fullName evidence="1">Serine aminopeptidase S33 domain-containing protein</fullName>
    </recommendedName>
</protein>
<organism evidence="2 3">
    <name type="scientific">Litoribrevibacter albus</name>
    <dbReference type="NCBI Taxonomy" id="1473156"/>
    <lineage>
        <taxon>Bacteria</taxon>
        <taxon>Pseudomonadati</taxon>
        <taxon>Pseudomonadota</taxon>
        <taxon>Gammaproteobacteria</taxon>
        <taxon>Oceanospirillales</taxon>
        <taxon>Oceanospirillaceae</taxon>
        <taxon>Litoribrevibacter</taxon>
    </lineage>
</organism>
<dbReference type="Gene3D" id="3.40.50.1820">
    <property type="entry name" value="alpha/beta hydrolase"/>
    <property type="match status" value="1"/>
</dbReference>
<evidence type="ECO:0000259" key="1">
    <source>
        <dbReference type="Pfam" id="PF12146"/>
    </source>
</evidence>
<dbReference type="Proteomes" id="UP001161389">
    <property type="component" value="Unassembled WGS sequence"/>
</dbReference>
<comment type="caution">
    <text evidence="2">The sequence shown here is derived from an EMBL/GenBank/DDBJ whole genome shotgun (WGS) entry which is preliminary data.</text>
</comment>
<reference evidence="2" key="1">
    <citation type="journal article" date="2014" name="Int. J. Syst. Evol. Microbiol.">
        <title>Complete genome sequence of Corynebacterium casei LMG S-19264T (=DSM 44701T), isolated from a smear-ripened cheese.</title>
        <authorList>
            <consortium name="US DOE Joint Genome Institute (JGI-PGF)"/>
            <person name="Walter F."/>
            <person name="Albersmeier A."/>
            <person name="Kalinowski J."/>
            <person name="Ruckert C."/>
        </authorList>
    </citation>
    <scope>NUCLEOTIDE SEQUENCE</scope>
    <source>
        <strain evidence="2">NBRC 110071</strain>
    </source>
</reference>
<dbReference type="InterPro" id="IPR022742">
    <property type="entry name" value="Hydrolase_4"/>
</dbReference>
<feature type="domain" description="Serine aminopeptidase S33" evidence="1">
    <location>
        <begin position="28"/>
        <end position="291"/>
    </location>
</feature>
<dbReference type="SUPFAM" id="SSF53474">
    <property type="entry name" value="alpha/beta-Hydrolases"/>
    <property type="match status" value="1"/>
</dbReference>
<accession>A0AA37S867</accession>
<dbReference type="Pfam" id="PF12146">
    <property type="entry name" value="Hydrolase_4"/>
    <property type="match status" value="1"/>
</dbReference>
<proteinExistence type="predicted"/>
<dbReference type="PANTHER" id="PTHR11614">
    <property type="entry name" value="PHOSPHOLIPASE-RELATED"/>
    <property type="match status" value="1"/>
</dbReference>
<reference evidence="2" key="2">
    <citation type="submission" date="2023-01" db="EMBL/GenBank/DDBJ databases">
        <title>Draft genome sequence of Litoribrevibacter albus strain NBRC 110071.</title>
        <authorList>
            <person name="Sun Q."/>
            <person name="Mori K."/>
        </authorList>
    </citation>
    <scope>NUCLEOTIDE SEQUENCE</scope>
    <source>
        <strain evidence="2">NBRC 110071</strain>
    </source>
</reference>
<dbReference type="InterPro" id="IPR029058">
    <property type="entry name" value="AB_hydrolase_fold"/>
</dbReference>
<dbReference type="InterPro" id="IPR051044">
    <property type="entry name" value="MAG_DAG_Lipase"/>
</dbReference>
<sequence>MESSTGTIHGTDNSPIFYRCWLPDQPDQIQAVIHISHGMAEHSKRYERFAEQCVAKNVAVYAHDHRGHGHTGAKDMLGHYCDHKGWKLVLSDMNDVQCMIRRNHPTTPIFIMGHSMGSFITQGYVFKYQPDIKGLILSGSNYSAPIKYKAARLIAKMEKLRKGPRFQSNLIEKLTFGSFNQRFKPNQTQYDWLSSDLTEVRKYIEDPHCGFICTTQLWCDLLAGLINISQPSAFKRLSPDTPVLIFGGQEDPVGHFGSGLIALSRHYTDAGIKDVDLQIYSQGRHEMLNEVNREEVGLHILSWLDSKLRALDSVN</sequence>
<name>A0AA37S867_9GAMM</name>